<comment type="caution">
    <text evidence="1">The sequence shown here is derived from an EMBL/GenBank/DDBJ whole genome shotgun (WGS) entry which is preliminary data.</text>
</comment>
<gene>
    <name evidence="1" type="ORF">Y1Q_0001805</name>
</gene>
<accession>A0A151ML63</accession>
<name>A0A151ML63_ALLMI</name>
<protein>
    <submittedName>
        <fullName evidence="1">Uncharacterized protein</fullName>
    </submittedName>
</protein>
<sequence>MSDTCNGTPDTGRTAGSMMEAMDTQAPTDWQQAHNLMLRLLEGQQARLEEMIDKGDEVPLLVVGRSVFPSLFLRGVSPFPHSSAVKTSGQEMLFDDVSTRGCYLQSLKMMISPLIKSMI</sequence>
<organism evidence="1 2">
    <name type="scientific">Alligator mississippiensis</name>
    <name type="common">American alligator</name>
    <dbReference type="NCBI Taxonomy" id="8496"/>
    <lineage>
        <taxon>Eukaryota</taxon>
        <taxon>Metazoa</taxon>
        <taxon>Chordata</taxon>
        <taxon>Craniata</taxon>
        <taxon>Vertebrata</taxon>
        <taxon>Euteleostomi</taxon>
        <taxon>Archelosauria</taxon>
        <taxon>Archosauria</taxon>
        <taxon>Crocodylia</taxon>
        <taxon>Alligatoridae</taxon>
        <taxon>Alligatorinae</taxon>
        <taxon>Alligator</taxon>
    </lineage>
</organism>
<evidence type="ECO:0000313" key="2">
    <source>
        <dbReference type="Proteomes" id="UP000050525"/>
    </source>
</evidence>
<reference evidence="1 2" key="1">
    <citation type="journal article" date="2012" name="Genome Biol.">
        <title>Sequencing three crocodilian genomes to illuminate the evolution of archosaurs and amniotes.</title>
        <authorList>
            <person name="St John J.A."/>
            <person name="Braun E.L."/>
            <person name="Isberg S.R."/>
            <person name="Miles L.G."/>
            <person name="Chong A.Y."/>
            <person name="Gongora J."/>
            <person name="Dalzell P."/>
            <person name="Moran C."/>
            <person name="Bed'hom B."/>
            <person name="Abzhanov A."/>
            <person name="Burgess S.C."/>
            <person name="Cooksey A.M."/>
            <person name="Castoe T.A."/>
            <person name="Crawford N.G."/>
            <person name="Densmore L.D."/>
            <person name="Drew J.C."/>
            <person name="Edwards S.V."/>
            <person name="Faircloth B.C."/>
            <person name="Fujita M.K."/>
            <person name="Greenwold M.J."/>
            <person name="Hoffmann F.G."/>
            <person name="Howard J.M."/>
            <person name="Iguchi T."/>
            <person name="Janes D.E."/>
            <person name="Khan S.Y."/>
            <person name="Kohno S."/>
            <person name="de Koning A.J."/>
            <person name="Lance S.L."/>
            <person name="McCarthy F.M."/>
            <person name="McCormack J.E."/>
            <person name="Merchant M.E."/>
            <person name="Peterson D.G."/>
            <person name="Pollock D.D."/>
            <person name="Pourmand N."/>
            <person name="Raney B.J."/>
            <person name="Roessler K.A."/>
            <person name="Sanford J.R."/>
            <person name="Sawyer R.H."/>
            <person name="Schmidt C.J."/>
            <person name="Triplett E.W."/>
            <person name="Tuberville T.D."/>
            <person name="Venegas-Anaya M."/>
            <person name="Howard J.T."/>
            <person name="Jarvis E.D."/>
            <person name="Guillette L.J.Jr."/>
            <person name="Glenn T.C."/>
            <person name="Green R.E."/>
            <person name="Ray D.A."/>
        </authorList>
    </citation>
    <scope>NUCLEOTIDE SEQUENCE [LARGE SCALE GENOMIC DNA]</scope>
    <source>
        <strain evidence="1">KSC_2009_1</strain>
    </source>
</reference>
<dbReference type="Proteomes" id="UP000050525">
    <property type="component" value="Unassembled WGS sequence"/>
</dbReference>
<dbReference type="EMBL" id="AKHW03005917">
    <property type="protein sequence ID" value="KYO25189.1"/>
    <property type="molecule type" value="Genomic_DNA"/>
</dbReference>
<keyword evidence="2" id="KW-1185">Reference proteome</keyword>
<dbReference type="AlphaFoldDB" id="A0A151ML63"/>
<proteinExistence type="predicted"/>
<evidence type="ECO:0000313" key="1">
    <source>
        <dbReference type="EMBL" id="KYO25189.1"/>
    </source>
</evidence>